<evidence type="ECO:0000313" key="4">
    <source>
        <dbReference type="Proteomes" id="UP001151071"/>
    </source>
</evidence>
<comment type="caution">
    <text evidence="3">The sequence shown here is derived from an EMBL/GenBank/DDBJ whole genome shotgun (WGS) entry which is preliminary data.</text>
</comment>
<name>A0A9X3TPP1_9BACL</name>
<protein>
    <submittedName>
        <fullName evidence="3">DNA-directed RNA polymerase subunit beta</fullName>
    </submittedName>
</protein>
<feature type="transmembrane region" description="Helical" evidence="2">
    <location>
        <begin position="35"/>
        <end position="57"/>
    </location>
</feature>
<feature type="compositionally biased region" description="Basic and acidic residues" evidence="1">
    <location>
        <begin position="9"/>
        <end position="22"/>
    </location>
</feature>
<keyword evidence="2" id="KW-0472">Membrane</keyword>
<feature type="region of interest" description="Disordered" evidence="1">
    <location>
        <begin position="1"/>
        <end position="22"/>
    </location>
</feature>
<keyword evidence="3" id="KW-0240">DNA-directed RNA polymerase</keyword>
<dbReference type="EMBL" id="JAPYYP010000006">
    <property type="protein sequence ID" value="MDA5108129.1"/>
    <property type="molecule type" value="Genomic_DNA"/>
</dbReference>
<sequence>MDQGKGKRFPRDGQEAREREQLRGGQAWPFRLAKILLIPFLMFFSLVIGLVIGYSVLGHKPASEVFDLNTYKHMYDLIFQDT</sequence>
<dbReference type="Proteomes" id="UP001151071">
    <property type="component" value="Unassembled WGS sequence"/>
</dbReference>
<organism evidence="3 4">
    <name type="scientific">Brevibacillus thermoruber</name>
    <dbReference type="NCBI Taxonomy" id="33942"/>
    <lineage>
        <taxon>Bacteria</taxon>
        <taxon>Bacillati</taxon>
        <taxon>Bacillota</taxon>
        <taxon>Bacilli</taxon>
        <taxon>Bacillales</taxon>
        <taxon>Paenibacillaceae</taxon>
        <taxon>Brevibacillus</taxon>
    </lineage>
</organism>
<dbReference type="RefSeq" id="WP_035296066.1">
    <property type="nucleotide sequence ID" value="NZ_JAPYYP010000006.1"/>
</dbReference>
<gene>
    <name evidence="3" type="ORF">O3V59_07140</name>
</gene>
<proteinExistence type="predicted"/>
<dbReference type="GO" id="GO:0000428">
    <property type="term" value="C:DNA-directed RNA polymerase complex"/>
    <property type="evidence" value="ECO:0007669"/>
    <property type="project" value="UniProtKB-KW"/>
</dbReference>
<evidence type="ECO:0000256" key="2">
    <source>
        <dbReference type="SAM" id="Phobius"/>
    </source>
</evidence>
<accession>A0A9X3TPP1</accession>
<keyword evidence="3" id="KW-0804">Transcription</keyword>
<evidence type="ECO:0000256" key="1">
    <source>
        <dbReference type="SAM" id="MobiDB-lite"/>
    </source>
</evidence>
<keyword evidence="2" id="KW-1133">Transmembrane helix</keyword>
<dbReference type="InterPro" id="IPR024596">
    <property type="entry name" value="RNApol_su_b/EpuA"/>
</dbReference>
<dbReference type="Pfam" id="PF11772">
    <property type="entry name" value="EpuA"/>
    <property type="match status" value="1"/>
</dbReference>
<evidence type="ECO:0000313" key="3">
    <source>
        <dbReference type="EMBL" id="MDA5108129.1"/>
    </source>
</evidence>
<reference evidence="3" key="1">
    <citation type="submission" date="2022-12" db="EMBL/GenBank/DDBJ databases">
        <title>Draft genome sequence of the thermophilic strain Brevibacillus thermoruber HT42, isolated from Los Humeros, Puebla, Mexico, with biotechnological potential.</title>
        <authorList>
            <person name="Lara Sanchez J."/>
            <person name="Solis Palacios R."/>
            <person name="Bustos Baena A.S."/>
            <person name="Ruz Baez A.E."/>
            <person name="Espinosa Luna G."/>
            <person name="Oliart Ros R.M."/>
        </authorList>
    </citation>
    <scope>NUCLEOTIDE SEQUENCE</scope>
    <source>
        <strain evidence="3">HT42</strain>
    </source>
</reference>
<dbReference type="AlphaFoldDB" id="A0A9X3TPP1"/>
<keyword evidence="2" id="KW-0812">Transmembrane</keyword>
<keyword evidence="4" id="KW-1185">Reference proteome</keyword>